<evidence type="ECO:0008006" key="3">
    <source>
        <dbReference type="Google" id="ProtNLM"/>
    </source>
</evidence>
<keyword evidence="2" id="KW-1185">Reference proteome</keyword>
<evidence type="ECO:0000313" key="2">
    <source>
        <dbReference type="Proteomes" id="UP000617402"/>
    </source>
</evidence>
<comment type="caution">
    <text evidence="1">The sequence shown here is derived from an EMBL/GenBank/DDBJ whole genome shotgun (WGS) entry which is preliminary data.</text>
</comment>
<organism evidence="1 2">
    <name type="scientific">Heliobacterium chlorum</name>
    <dbReference type="NCBI Taxonomy" id="2698"/>
    <lineage>
        <taxon>Bacteria</taxon>
        <taxon>Bacillati</taxon>
        <taxon>Bacillota</taxon>
        <taxon>Clostridia</taxon>
        <taxon>Eubacteriales</taxon>
        <taxon>Heliobacteriaceae</taxon>
        <taxon>Heliobacterium</taxon>
    </lineage>
</organism>
<gene>
    <name evidence="1" type="ORF">H1S01_15440</name>
</gene>
<evidence type="ECO:0000313" key="1">
    <source>
        <dbReference type="EMBL" id="MBC9785879.1"/>
    </source>
</evidence>
<dbReference type="Proteomes" id="UP000617402">
    <property type="component" value="Unassembled WGS sequence"/>
</dbReference>
<dbReference type="EMBL" id="JACVHF010000020">
    <property type="protein sequence ID" value="MBC9785879.1"/>
    <property type="molecule type" value="Genomic_DNA"/>
</dbReference>
<reference evidence="1 2" key="1">
    <citation type="submission" date="2020-07" db="EMBL/GenBank/DDBJ databases">
        <title>Draft whole-genome sequence of Heliobacterium chlorum DSM 3682, type strain.</title>
        <authorList>
            <person name="Kyndt J.A."/>
            <person name="Meyer T.E."/>
            <person name="Imhoff J.F."/>
        </authorList>
    </citation>
    <scope>NUCLEOTIDE SEQUENCE [LARGE SCALE GENOMIC DNA]</scope>
    <source>
        <strain evidence="1 2">DSM 3682</strain>
    </source>
</reference>
<accession>A0ABR7T518</accession>
<sequence length="519" mass="59318">MTIPKIAVFFGAGAEIGYGLPNGGRFALDLFRMPLDSDKNFFKEQIKSIQNTSIYASKWMPKNYHNKRIHVFGKGEFEGLIASSLEYKRDYILDYFDKFDEKVAKVLEKWYIKEDVLCAKFKENTNFDIGGVSYGQVIRLNKTLAQEVSLFNSEYFSAFIKLLEINNQNRNLKKIVRAFLELLVGAFGQNLISKLNEELFEDAPDALSVFDDLSGVFSIDYRSVGQTGMEIVLEEEVIHVDKDSFVLDVFYTLGYLILEDIYSGAIDYQALIDSHYRYLYNPKAQWAKFCRICIFLHCVRRYITEKVTVDMNKLSSGPGFYHDLINLSDMSELVAIGTTNYNSFVSQVIKETPLSKKPVYHLNGSVDDYYDPYLNTIYTGLTEKQVSQHSHILVPLIFTQSGIKPLTSVTMARRYVELYDDFMKADYIVSIGFGFNGDDGHINGLVRSLIEDKNKKLCILYHGNESIATAKKTLQEKLRLTSGNNIHILNVDDNRNVDGVPWYQALLQLVIKKPNQQTG</sequence>
<name>A0ABR7T518_HELCL</name>
<protein>
    <recommendedName>
        <fullName evidence="3">SIR2-like domain-containing protein</fullName>
    </recommendedName>
</protein>
<dbReference type="RefSeq" id="WP_188041313.1">
    <property type="nucleotide sequence ID" value="NZ_JACVHF010000020.1"/>
</dbReference>
<proteinExistence type="predicted"/>